<sequence>MKLRCVIIDDEPLAIDLLKTYVVKTPFLELTGTFNNALSAMDTISNGNVDVLFLDINMPQITGLEFSKTLPPTTKIIFTTAYDQYAVDGFRLNALDYLLKPINYTEFLQAANKALEWFKLTAASSNDSSTSTATSIFVKSGYRMEKIEFDDILYIENQKDYVKFHLENQKEPVSSLMSMQSLEEKLPEKQFMRVHRSFIVNLDKIKTIERNCVVFGKEYIPVSESYKVKFMDFLNKHFF</sequence>
<dbReference type="Pfam" id="PF04397">
    <property type="entry name" value="LytTR"/>
    <property type="match status" value="1"/>
</dbReference>
<protein>
    <submittedName>
        <fullName evidence="4">LytR/AlgR family response regulator transcription factor</fullName>
    </submittedName>
</protein>
<feature type="domain" description="Response regulatory" evidence="2">
    <location>
        <begin position="4"/>
        <end position="115"/>
    </location>
</feature>
<evidence type="ECO:0000259" key="2">
    <source>
        <dbReference type="PROSITE" id="PS50110"/>
    </source>
</evidence>
<dbReference type="Proteomes" id="UP001596023">
    <property type="component" value="Unassembled WGS sequence"/>
</dbReference>
<dbReference type="InterPro" id="IPR001789">
    <property type="entry name" value="Sig_transdc_resp-reg_receiver"/>
</dbReference>
<dbReference type="RefSeq" id="WP_380001365.1">
    <property type="nucleotide sequence ID" value="NZ_JBHSGN010000156.1"/>
</dbReference>
<organism evidence="4 5">
    <name type="scientific">Dysgonomonas termitidis</name>
    <dbReference type="NCBI Taxonomy" id="1516126"/>
    <lineage>
        <taxon>Bacteria</taxon>
        <taxon>Pseudomonadati</taxon>
        <taxon>Bacteroidota</taxon>
        <taxon>Bacteroidia</taxon>
        <taxon>Bacteroidales</taxon>
        <taxon>Dysgonomonadaceae</taxon>
        <taxon>Dysgonomonas</taxon>
    </lineage>
</organism>
<dbReference type="InterPro" id="IPR046947">
    <property type="entry name" value="LytR-like"/>
</dbReference>
<feature type="modified residue" description="4-aspartylphosphate" evidence="1">
    <location>
        <position position="55"/>
    </location>
</feature>
<feature type="domain" description="HTH LytTR-type" evidence="3">
    <location>
        <begin position="136"/>
        <end position="236"/>
    </location>
</feature>
<accession>A0ABV9L3G0</accession>
<keyword evidence="5" id="KW-1185">Reference proteome</keyword>
<comment type="caution">
    <text evidence="4">The sequence shown here is derived from an EMBL/GenBank/DDBJ whole genome shotgun (WGS) entry which is preliminary data.</text>
</comment>
<name>A0ABV9L3G0_9BACT</name>
<dbReference type="Pfam" id="PF00072">
    <property type="entry name" value="Response_reg"/>
    <property type="match status" value="1"/>
</dbReference>
<evidence type="ECO:0000313" key="4">
    <source>
        <dbReference type="EMBL" id="MFC4676792.1"/>
    </source>
</evidence>
<dbReference type="PROSITE" id="PS50110">
    <property type="entry name" value="RESPONSE_REGULATORY"/>
    <property type="match status" value="1"/>
</dbReference>
<keyword evidence="1" id="KW-0597">Phosphoprotein</keyword>
<dbReference type="SMART" id="SM00448">
    <property type="entry name" value="REC"/>
    <property type="match status" value="1"/>
</dbReference>
<proteinExistence type="predicted"/>
<dbReference type="EMBL" id="JBHSGN010000156">
    <property type="protein sequence ID" value="MFC4676792.1"/>
    <property type="molecule type" value="Genomic_DNA"/>
</dbReference>
<dbReference type="Gene3D" id="3.40.50.2300">
    <property type="match status" value="1"/>
</dbReference>
<dbReference type="SUPFAM" id="SSF52172">
    <property type="entry name" value="CheY-like"/>
    <property type="match status" value="1"/>
</dbReference>
<dbReference type="SMART" id="SM00850">
    <property type="entry name" value="LytTR"/>
    <property type="match status" value="1"/>
</dbReference>
<evidence type="ECO:0000313" key="5">
    <source>
        <dbReference type="Proteomes" id="UP001596023"/>
    </source>
</evidence>
<gene>
    <name evidence="4" type="ORF">ACFO6W_24215</name>
</gene>
<dbReference type="InterPro" id="IPR011006">
    <property type="entry name" value="CheY-like_superfamily"/>
</dbReference>
<dbReference type="InterPro" id="IPR007492">
    <property type="entry name" value="LytTR_DNA-bd_dom"/>
</dbReference>
<dbReference type="PROSITE" id="PS50930">
    <property type="entry name" value="HTH_LYTTR"/>
    <property type="match status" value="1"/>
</dbReference>
<reference evidence="5" key="1">
    <citation type="journal article" date="2019" name="Int. J. Syst. Evol. Microbiol.">
        <title>The Global Catalogue of Microorganisms (GCM) 10K type strain sequencing project: providing services to taxonomists for standard genome sequencing and annotation.</title>
        <authorList>
            <consortium name="The Broad Institute Genomics Platform"/>
            <consortium name="The Broad Institute Genome Sequencing Center for Infectious Disease"/>
            <person name="Wu L."/>
            <person name="Ma J."/>
        </authorList>
    </citation>
    <scope>NUCLEOTIDE SEQUENCE [LARGE SCALE GENOMIC DNA]</scope>
    <source>
        <strain evidence="5">CCUG 66188</strain>
    </source>
</reference>
<dbReference type="PANTHER" id="PTHR37299">
    <property type="entry name" value="TRANSCRIPTIONAL REGULATOR-RELATED"/>
    <property type="match status" value="1"/>
</dbReference>
<dbReference type="PANTHER" id="PTHR37299:SF1">
    <property type="entry name" value="STAGE 0 SPORULATION PROTEIN A HOMOLOG"/>
    <property type="match status" value="1"/>
</dbReference>
<evidence type="ECO:0000256" key="1">
    <source>
        <dbReference type="PROSITE-ProRule" id="PRU00169"/>
    </source>
</evidence>
<dbReference type="Gene3D" id="2.40.50.1020">
    <property type="entry name" value="LytTr DNA-binding domain"/>
    <property type="match status" value="1"/>
</dbReference>
<evidence type="ECO:0000259" key="3">
    <source>
        <dbReference type="PROSITE" id="PS50930"/>
    </source>
</evidence>